<dbReference type="Pfam" id="PF00903">
    <property type="entry name" value="Glyoxalase"/>
    <property type="match status" value="1"/>
</dbReference>
<proteinExistence type="predicted"/>
<dbReference type="PANTHER" id="PTHR36113">
    <property type="entry name" value="LYASE, PUTATIVE-RELATED-RELATED"/>
    <property type="match status" value="1"/>
</dbReference>
<sequence length="130" mass="15199">MSEKTFEPGIHHIEFWVANLEESIEFYRQLFSIIGWKQLNETAFSTGKTEIYFKEIDAELVRTLGPRHICYQAMNRSVVDEVASFLHNVQATIIRGPIEVKEYSEGYYTVDFYDPNGYILEVVYAPNMEM</sequence>
<dbReference type="InterPro" id="IPR037523">
    <property type="entry name" value="VOC_core"/>
</dbReference>
<evidence type="ECO:0000256" key="1">
    <source>
        <dbReference type="ARBA" id="ARBA00022723"/>
    </source>
</evidence>
<organism evidence="3 4">
    <name type="scientific">Bacillus bruguierae</name>
    <dbReference type="NCBI Taxonomy" id="3127667"/>
    <lineage>
        <taxon>Bacteria</taxon>
        <taxon>Bacillati</taxon>
        <taxon>Bacillota</taxon>
        <taxon>Bacilli</taxon>
        <taxon>Bacillales</taxon>
        <taxon>Bacillaceae</taxon>
        <taxon>Bacillus</taxon>
    </lineage>
</organism>
<name>A0ABU8FHE5_9BACI</name>
<dbReference type="RefSeq" id="WP_336472699.1">
    <property type="nucleotide sequence ID" value="NZ_JBAWSX010000006.1"/>
</dbReference>
<gene>
    <name evidence="3" type="ORF">WAZ07_12380</name>
</gene>
<dbReference type="SUPFAM" id="SSF54593">
    <property type="entry name" value="Glyoxalase/Bleomycin resistance protein/Dihydroxybiphenyl dioxygenase"/>
    <property type="match status" value="1"/>
</dbReference>
<feature type="domain" description="VOC" evidence="2">
    <location>
        <begin position="9"/>
        <end position="125"/>
    </location>
</feature>
<dbReference type="PROSITE" id="PS51819">
    <property type="entry name" value="VOC"/>
    <property type="match status" value="1"/>
</dbReference>
<accession>A0ABU8FHE5</accession>
<keyword evidence="1" id="KW-0479">Metal-binding</keyword>
<evidence type="ECO:0000259" key="2">
    <source>
        <dbReference type="PROSITE" id="PS51819"/>
    </source>
</evidence>
<reference evidence="3 4" key="1">
    <citation type="submission" date="2024-01" db="EMBL/GenBank/DDBJ databases">
        <title>Seven novel Bacillus-like species.</title>
        <authorList>
            <person name="Liu G."/>
        </authorList>
    </citation>
    <scope>NUCLEOTIDE SEQUENCE [LARGE SCALE GENOMIC DNA]</scope>
    <source>
        <strain evidence="3 4">FJAT-51639</strain>
    </source>
</reference>
<dbReference type="InterPro" id="IPR051332">
    <property type="entry name" value="Fosfomycin_Res_Enzymes"/>
</dbReference>
<dbReference type="InterPro" id="IPR029068">
    <property type="entry name" value="Glyas_Bleomycin-R_OHBP_Dase"/>
</dbReference>
<comment type="caution">
    <text evidence="3">The sequence shown here is derived from an EMBL/GenBank/DDBJ whole genome shotgun (WGS) entry which is preliminary data.</text>
</comment>
<dbReference type="EMBL" id="JBAWSX010000006">
    <property type="protein sequence ID" value="MEI4802108.1"/>
    <property type="molecule type" value="Genomic_DNA"/>
</dbReference>
<evidence type="ECO:0000313" key="3">
    <source>
        <dbReference type="EMBL" id="MEI4802108.1"/>
    </source>
</evidence>
<dbReference type="InterPro" id="IPR004360">
    <property type="entry name" value="Glyas_Fos-R_dOase_dom"/>
</dbReference>
<keyword evidence="4" id="KW-1185">Reference proteome</keyword>
<dbReference type="Proteomes" id="UP001372526">
    <property type="component" value="Unassembled WGS sequence"/>
</dbReference>
<dbReference type="Gene3D" id="3.10.180.10">
    <property type="entry name" value="2,3-Dihydroxybiphenyl 1,2-Dioxygenase, domain 1"/>
    <property type="match status" value="1"/>
</dbReference>
<evidence type="ECO:0000313" key="4">
    <source>
        <dbReference type="Proteomes" id="UP001372526"/>
    </source>
</evidence>
<dbReference type="PANTHER" id="PTHR36113:SF6">
    <property type="entry name" value="FOSFOMYCIN RESISTANCE PROTEIN FOSX"/>
    <property type="match status" value="1"/>
</dbReference>
<dbReference type="NCBIfam" id="NF005227">
    <property type="entry name" value="PRK06724.1"/>
    <property type="match status" value="1"/>
</dbReference>
<protein>
    <submittedName>
        <fullName evidence="3">VOC family protein</fullName>
    </submittedName>
</protein>